<name>A0A819U0L6_9BILA</name>
<dbReference type="EMBL" id="CAJOBB010004404">
    <property type="protein sequence ID" value="CAF4087662.1"/>
    <property type="molecule type" value="Genomic_DNA"/>
</dbReference>
<protein>
    <recommendedName>
        <fullName evidence="5">Ig-like domain-containing protein</fullName>
    </recommendedName>
</protein>
<reference evidence="3" key="1">
    <citation type="submission" date="2021-02" db="EMBL/GenBank/DDBJ databases">
        <authorList>
            <person name="Nowell W R."/>
        </authorList>
    </citation>
    <scope>NUCLEOTIDE SEQUENCE</scope>
</reference>
<dbReference type="Gene3D" id="2.60.40.10">
    <property type="entry name" value="Immunoglobulins"/>
    <property type="match status" value="2"/>
</dbReference>
<sequence length="163" mass="19309">MNLFFLILFNFILTSQIRTDPPEEIEKDKRTKYHQHMTRCIFRIFKTTKADEGEYTCQIDDERGIKTTGSLYIEELPATLEGDQNDKIELECNVQDEYAKCDWYFESEKILRELYPDGYEIISYGNVCKLVIKKSSPIEDTEKYECKEVFCQHVMMQADIQLV</sequence>
<comment type="caution">
    <text evidence="3">The sequence shown here is derived from an EMBL/GenBank/DDBJ whole genome shotgun (WGS) entry which is preliminary data.</text>
</comment>
<dbReference type="AlphaFoldDB" id="A0A819U0L6"/>
<evidence type="ECO:0008006" key="5">
    <source>
        <dbReference type="Google" id="ProtNLM"/>
    </source>
</evidence>
<dbReference type="EMBL" id="CAJNOE010000349">
    <property type="protein sequence ID" value="CAF1165631.1"/>
    <property type="molecule type" value="Genomic_DNA"/>
</dbReference>
<dbReference type="Proteomes" id="UP000663860">
    <property type="component" value="Unassembled WGS sequence"/>
</dbReference>
<feature type="chain" id="PRO_5036236097" description="Ig-like domain-containing protein" evidence="1">
    <location>
        <begin position="20"/>
        <end position="163"/>
    </location>
</feature>
<organism evidence="3 4">
    <name type="scientific">Adineta steineri</name>
    <dbReference type="NCBI Taxonomy" id="433720"/>
    <lineage>
        <taxon>Eukaryota</taxon>
        <taxon>Metazoa</taxon>
        <taxon>Spiralia</taxon>
        <taxon>Gnathifera</taxon>
        <taxon>Rotifera</taxon>
        <taxon>Eurotatoria</taxon>
        <taxon>Bdelloidea</taxon>
        <taxon>Adinetida</taxon>
        <taxon>Adinetidae</taxon>
        <taxon>Adineta</taxon>
    </lineage>
</organism>
<gene>
    <name evidence="2" type="ORF">IZO911_LOCUS26587</name>
    <name evidence="3" type="ORF">KXQ929_LOCUS33759</name>
</gene>
<dbReference type="Proteomes" id="UP000663868">
    <property type="component" value="Unassembled WGS sequence"/>
</dbReference>
<evidence type="ECO:0000256" key="1">
    <source>
        <dbReference type="SAM" id="SignalP"/>
    </source>
</evidence>
<dbReference type="InterPro" id="IPR013783">
    <property type="entry name" value="Ig-like_fold"/>
</dbReference>
<evidence type="ECO:0000313" key="2">
    <source>
        <dbReference type="EMBL" id="CAF1165631.1"/>
    </source>
</evidence>
<dbReference type="InterPro" id="IPR036179">
    <property type="entry name" value="Ig-like_dom_sf"/>
</dbReference>
<evidence type="ECO:0000313" key="3">
    <source>
        <dbReference type="EMBL" id="CAF4087662.1"/>
    </source>
</evidence>
<proteinExistence type="predicted"/>
<evidence type="ECO:0000313" key="4">
    <source>
        <dbReference type="Proteomes" id="UP000663868"/>
    </source>
</evidence>
<feature type="signal peptide" evidence="1">
    <location>
        <begin position="1"/>
        <end position="19"/>
    </location>
</feature>
<accession>A0A819U0L6</accession>
<dbReference type="SUPFAM" id="SSF48726">
    <property type="entry name" value="Immunoglobulin"/>
    <property type="match status" value="2"/>
</dbReference>
<keyword evidence="1" id="KW-0732">Signal</keyword>